<evidence type="ECO:0000313" key="3">
    <source>
        <dbReference type="Proteomes" id="UP001156870"/>
    </source>
</evidence>
<keyword evidence="3" id="KW-1185">Reference proteome</keyword>
<dbReference type="RefSeq" id="WP_232594935.1">
    <property type="nucleotide sequence ID" value="NZ_BSPD01000061.1"/>
</dbReference>
<name>A0AA37WP26_9GAMM</name>
<feature type="chain" id="PRO_5041214212" evidence="1">
    <location>
        <begin position="20"/>
        <end position="246"/>
    </location>
</feature>
<feature type="signal peptide" evidence="1">
    <location>
        <begin position="1"/>
        <end position="19"/>
    </location>
</feature>
<dbReference type="Pfam" id="PF04338">
    <property type="entry name" value="DUF481"/>
    <property type="match status" value="1"/>
</dbReference>
<dbReference type="Proteomes" id="UP001156870">
    <property type="component" value="Unassembled WGS sequence"/>
</dbReference>
<organism evidence="2 3">
    <name type="scientific">Marinibactrum halimedae</name>
    <dbReference type="NCBI Taxonomy" id="1444977"/>
    <lineage>
        <taxon>Bacteria</taxon>
        <taxon>Pseudomonadati</taxon>
        <taxon>Pseudomonadota</taxon>
        <taxon>Gammaproteobacteria</taxon>
        <taxon>Cellvibrionales</taxon>
        <taxon>Cellvibrionaceae</taxon>
        <taxon>Marinibactrum</taxon>
    </lineage>
</organism>
<protein>
    <submittedName>
        <fullName evidence="2">Salt-induced outer membrane protein</fullName>
    </submittedName>
</protein>
<reference evidence="2 3" key="1">
    <citation type="journal article" date="2014" name="Int. J. Syst. Evol. Microbiol.">
        <title>Complete genome sequence of Corynebacterium casei LMG S-19264T (=DSM 44701T), isolated from a smear-ripened cheese.</title>
        <authorList>
            <consortium name="US DOE Joint Genome Institute (JGI-PGF)"/>
            <person name="Walter F."/>
            <person name="Albersmeier A."/>
            <person name="Kalinowski J."/>
            <person name="Ruckert C."/>
        </authorList>
    </citation>
    <scope>NUCLEOTIDE SEQUENCE [LARGE SCALE GENOMIC DNA]</scope>
    <source>
        <strain evidence="2 3">NBRC 110095</strain>
    </source>
</reference>
<accession>A0AA37WP26</accession>
<comment type="caution">
    <text evidence="2">The sequence shown here is derived from an EMBL/GenBank/DDBJ whole genome shotgun (WGS) entry which is preliminary data.</text>
</comment>
<dbReference type="InterPro" id="IPR007433">
    <property type="entry name" value="DUF481"/>
</dbReference>
<keyword evidence="1" id="KW-0732">Signal</keyword>
<evidence type="ECO:0000313" key="2">
    <source>
        <dbReference type="EMBL" id="GLS26781.1"/>
    </source>
</evidence>
<dbReference type="EMBL" id="BSPD01000061">
    <property type="protein sequence ID" value="GLS26781.1"/>
    <property type="molecule type" value="Genomic_DNA"/>
</dbReference>
<dbReference type="AlphaFoldDB" id="A0AA37WP26"/>
<gene>
    <name evidence="2" type="ORF">GCM10007877_25000</name>
</gene>
<sequence>MLKHTLLTTLLTTFVIAVAAPISAQDTEEEPQEKSWSGKGEAGMVIVEGNSESEVINAALEFSRKKGGWEHIARISAISAENDGEKDAESYLAEWTTKADFNARSFGYGETRYFEDRFDSYEGIVSIGLGAGYRVVMRDHVNWELSAGVGYRSTEFEETGEDQSGTTFLANSLYTHQLTETTFFSNDTRVESSSDNTFVQNILGLSVTINSQLAMKFGYETRYNSEAADEDENTDTITSVNLVYNF</sequence>
<proteinExistence type="predicted"/>
<dbReference type="InterPro" id="IPR011250">
    <property type="entry name" value="OMP/PagP_B-barrel"/>
</dbReference>
<evidence type="ECO:0000256" key="1">
    <source>
        <dbReference type="SAM" id="SignalP"/>
    </source>
</evidence>
<dbReference type="SUPFAM" id="SSF56925">
    <property type="entry name" value="OMPA-like"/>
    <property type="match status" value="1"/>
</dbReference>